<name>A0ABN1ZEU1_9MICO</name>
<keyword evidence="1" id="KW-0812">Transmembrane</keyword>
<dbReference type="EMBL" id="BAAAJX010000008">
    <property type="protein sequence ID" value="GAA1493547.1"/>
    <property type="molecule type" value="Genomic_DNA"/>
</dbReference>
<feature type="transmembrane region" description="Helical" evidence="1">
    <location>
        <begin position="26"/>
        <end position="45"/>
    </location>
</feature>
<gene>
    <name evidence="2" type="ORF">GCM10009627_18930</name>
</gene>
<evidence type="ECO:0000313" key="2">
    <source>
        <dbReference type="EMBL" id="GAA1493547.1"/>
    </source>
</evidence>
<keyword evidence="1" id="KW-1133">Transmembrane helix</keyword>
<accession>A0ABN1ZEU1</accession>
<evidence type="ECO:0000313" key="3">
    <source>
        <dbReference type="Proteomes" id="UP001501742"/>
    </source>
</evidence>
<keyword evidence="1" id="KW-0472">Membrane</keyword>
<proteinExistence type="predicted"/>
<sequence length="155" mass="16591">MTKRGNVNPLDQNGDSVRKYSRPVQWVASLLVLALFAIVLFVFLIGPEILTRYDKAHMTTISCEVTAAYAGSASTRSLKGGGTSLPQVEYRSPDCGNLVLSRGLTVALAEKRAAEIVRGERYDFRIGGGSARLRGLFQAFGVAPDVTGVRADGGN</sequence>
<dbReference type="Proteomes" id="UP001501742">
    <property type="component" value="Unassembled WGS sequence"/>
</dbReference>
<evidence type="ECO:0000256" key="1">
    <source>
        <dbReference type="SAM" id="Phobius"/>
    </source>
</evidence>
<protein>
    <submittedName>
        <fullName evidence="2">Uncharacterized protein</fullName>
    </submittedName>
</protein>
<reference evidence="2 3" key="1">
    <citation type="journal article" date="2019" name="Int. J. Syst. Evol. Microbiol.">
        <title>The Global Catalogue of Microorganisms (GCM) 10K type strain sequencing project: providing services to taxonomists for standard genome sequencing and annotation.</title>
        <authorList>
            <consortium name="The Broad Institute Genomics Platform"/>
            <consortium name="The Broad Institute Genome Sequencing Center for Infectious Disease"/>
            <person name="Wu L."/>
            <person name="Ma J."/>
        </authorList>
    </citation>
    <scope>NUCLEOTIDE SEQUENCE [LARGE SCALE GENOMIC DNA]</scope>
    <source>
        <strain evidence="2 3">JCM 12140</strain>
    </source>
</reference>
<keyword evidence="3" id="KW-1185">Reference proteome</keyword>
<organism evidence="2 3">
    <name type="scientific">Curtobacterium herbarum</name>
    <dbReference type="NCBI Taxonomy" id="150122"/>
    <lineage>
        <taxon>Bacteria</taxon>
        <taxon>Bacillati</taxon>
        <taxon>Actinomycetota</taxon>
        <taxon>Actinomycetes</taxon>
        <taxon>Micrococcales</taxon>
        <taxon>Microbacteriaceae</taxon>
        <taxon>Curtobacterium</taxon>
    </lineage>
</organism>
<comment type="caution">
    <text evidence="2">The sequence shown here is derived from an EMBL/GenBank/DDBJ whole genome shotgun (WGS) entry which is preliminary data.</text>
</comment>